<proteinExistence type="predicted"/>
<dbReference type="EMBL" id="FOEF01000001">
    <property type="protein sequence ID" value="SEO56334.1"/>
    <property type="molecule type" value="Genomic_DNA"/>
</dbReference>
<keyword evidence="2" id="KW-0012">Acyltransferase</keyword>
<dbReference type="SUPFAM" id="SSF55729">
    <property type="entry name" value="Acyl-CoA N-acyltransferases (Nat)"/>
    <property type="match status" value="1"/>
</dbReference>
<evidence type="ECO:0000313" key="4">
    <source>
        <dbReference type="EMBL" id="SEO56334.1"/>
    </source>
</evidence>
<dbReference type="PROSITE" id="PS51186">
    <property type="entry name" value="GNAT"/>
    <property type="match status" value="1"/>
</dbReference>
<name>A0A1H8QR45_9PSEU</name>
<dbReference type="InterPro" id="IPR000182">
    <property type="entry name" value="GNAT_dom"/>
</dbReference>
<dbReference type="CDD" id="cd04301">
    <property type="entry name" value="NAT_SF"/>
    <property type="match status" value="1"/>
</dbReference>
<dbReference type="PANTHER" id="PTHR43800">
    <property type="entry name" value="PEPTIDYL-LYSINE N-ACETYLTRANSFERASE YJAB"/>
    <property type="match status" value="1"/>
</dbReference>
<organism evidence="4 5">
    <name type="scientific">Amycolatopsis saalfeldensis</name>
    <dbReference type="NCBI Taxonomy" id="394193"/>
    <lineage>
        <taxon>Bacteria</taxon>
        <taxon>Bacillati</taxon>
        <taxon>Actinomycetota</taxon>
        <taxon>Actinomycetes</taxon>
        <taxon>Pseudonocardiales</taxon>
        <taxon>Pseudonocardiaceae</taxon>
        <taxon>Amycolatopsis</taxon>
    </lineage>
</organism>
<accession>A0A1H8QR45</accession>
<evidence type="ECO:0000256" key="2">
    <source>
        <dbReference type="ARBA" id="ARBA00023315"/>
    </source>
</evidence>
<feature type="domain" description="N-acetyltransferase" evidence="3">
    <location>
        <begin position="1"/>
        <end position="149"/>
    </location>
</feature>
<gene>
    <name evidence="4" type="ORF">SAMN04489732_101444</name>
</gene>
<dbReference type="Proteomes" id="UP000198582">
    <property type="component" value="Unassembled WGS sequence"/>
</dbReference>
<dbReference type="STRING" id="394193.SAMN04489732_101444"/>
<dbReference type="GO" id="GO:0016747">
    <property type="term" value="F:acyltransferase activity, transferring groups other than amino-acyl groups"/>
    <property type="evidence" value="ECO:0007669"/>
    <property type="project" value="InterPro"/>
</dbReference>
<keyword evidence="1 4" id="KW-0808">Transferase</keyword>
<dbReference type="RefSeq" id="WP_091611649.1">
    <property type="nucleotide sequence ID" value="NZ_FOEF01000001.1"/>
</dbReference>
<evidence type="ECO:0000259" key="3">
    <source>
        <dbReference type="PROSITE" id="PS51186"/>
    </source>
</evidence>
<evidence type="ECO:0000313" key="5">
    <source>
        <dbReference type="Proteomes" id="UP000198582"/>
    </source>
</evidence>
<keyword evidence="5" id="KW-1185">Reference proteome</keyword>
<evidence type="ECO:0000256" key="1">
    <source>
        <dbReference type="ARBA" id="ARBA00022679"/>
    </source>
</evidence>
<sequence>MTRPARPDDLPVLRELERAAGVLFRDVGMAKIADDEPWSIEELTPFQTEGRCWVTEDAGRVVAYLIAEVVDGRGHIEQVSVRPSHAHRGLGRGLIETADEWAGRLGLPALTLTTYTEVPWNAPYYARLGFRVLPSAELGPELREIRATEISRGLDEWPRVAMIRNR</sequence>
<dbReference type="Pfam" id="PF00583">
    <property type="entry name" value="Acetyltransf_1"/>
    <property type="match status" value="1"/>
</dbReference>
<dbReference type="Gene3D" id="3.40.630.30">
    <property type="match status" value="1"/>
</dbReference>
<dbReference type="PANTHER" id="PTHR43800:SF1">
    <property type="entry name" value="PEPTIDYL-LYSINE N-ACETYLTRANSFERASE YJAB"/>
    <property type="match status" value="1"/>
</dbReference>
<reference evidence="4 5" key="1">
    <citation type="submission" date="2016-10" db="EMBL/GenBank/DDBJ databases">
        <authorList>
            <person name="de Groot N.N."/>
        </authorList>
    </citation>
    <scope>NUCLEOTIDE SEQUENCE [LARGE SCALE GENOMIC DNA]</scope>
    <source>
        <strain evidence="4 5">DSM 44993</strain>
    </source>
</reference>
<dbReference type="AlphaFoldDB" id="A0A1H8QR45"/>
<dbReference type="InterPro" id="IPR016181">
    <property type="entry name" value="Acyl_CoA_acyltransferase"/>
</dbReference>
<dbReference type="OrthoDB" id="572496at2"/>
<protein>
    <submittedName>
        <fullName evidence="4">Predicted N-acetyltransferase YhbS</fullName>
    </submittedName>
</protein>